<dbReference type="EMBL" id="QPFP01000034">
    <property type="protein sequence ID" value="TEB28124.1"/>
    <property type="molecule type" value="Genomic_DNA"/>
</dbReference>
<sequence>MNQMLVVPAPARVAAPNLTALHYGHSQGRKVLHVPFHTTSGSRFVVVEGHMCGYPAVPIKRTAIQLVAEEGVITRFMVFTRRGPSMPENEVLAALSGGIRWHGDILVVRRGKRQGCEYVNIGSGPALEEAALAVRLLLLHFHHTGRVPSSLGFVRDGVDMPFGGGLAFNVGADQFHEVNDQGNGAVPPEDGSDGDHDLTNDTNSIDEDEVVDLVSNAGTPPRRSPRLAASNAVPEALVAGVTGGLPGFSGPRSSPRLTARLTTSTPMTVSSAVASTRTGGRRVQENATPGPSTLRAPTSTGRRERRLRGAPYQASEDKPCFS</sequence>
<organism evidence="2 3">
    <name type="scientific">Coprinellus micaceus</name>
    <name type="common">Glistening ink-cap mushroom</name>
    <name type="synonym">Coprinus micaceus</name>
    <dbReference type="NCBI Taxonomy" id="71717"/>
    <lineage>
        <taxon>Eukaryota</taxon>
        <taxon>Fungi</taxon>
        <taxon>Dikarya</taxon>
        <taxon>Basidiomycota</taxon>
        <taxon>Agaricomycotina</taxon>
        <taxon>Agaricomycetes</taxon>
        <taxon>Agaricomycetidae</taxon>
        <taxon>Agaricales</taxon>
        <taxon>Agaricineae</taxon>
        <taxon>Psathyrellaceae</taxon>
        <taxon>Coprinellus</taxon>
    </lineage>
</organism>
<dbReference type="AlphaFoldDB" id="A0A4Y7T2C7"/>
<proteinExistence type="predicted"/>
<feature type="region of interest" description="Disordered" evidence="1">
    <location>
        <begin position="178"/>
        <end position="207"/>
    </location>
</feature>
<evidence type="ECO:0000313" key="3">
    <source>
        <dbReference type="Proteomes" id="UP000298030"/>
    </source>
</evidence>
<feature type="region of interest" description="Disordered" evidence="1">
    <location>
        <begin position="262"/>
        <end position="322"/>
    </location>
</feature>
<feature type="compositionally biased region" description="Polar residues" evidence="1">
    <location>
        <begin position="285"/>
        <end position="300"/>
    </location>
</feature>
<evidence type="ECO:0000256" key="1">
    <source>
        <dbReference type="SAM" id="MobiDB-lite"/>
    </source>
</evidence>
<accession>A0A4Y7T2C7</accession>
<name>A0A4Y7T2C7_COPMI</name>
<dbReference type="OrthoDB" id="2916406at2759"/>
<evidence type="ECO:0000313" key="2">
    <source>
        <dbReference type="EMBL" id="TEB28124.1"/>
    </source>
</evidence>
<feature type="compositionally biased region" description="Polar residues" evidence="1">
    <location>
        <begin position="262"/>
        <end position="278"/>
    </location>
</feature>
<gene>
    <name evidence="2" type="ORF">FA13DRAFT_1794126</name>
</gene>
<protein>
    <submittedName>
        <fullName evidence="2">Uncharacterized protein</fullName>
    </submittedName>
</protein>
<dbReference type="Proteomes" id="UP000298030">
    <property type="component" value="Unassembled WGS sequence"/>
</dbReference>
<keyword evidence="3" id="KW-1185">Reference proteome</keyword>
<reference evidence="2 3" key="1">
    <citation type="journal article" date="2019" name="Nat. Ecol. Evol.">
        <title>Megaphylogeny resolves global patterns of mushroom evolution.</title>
        <authorList>
            <person name="Varga T."/>
            <person name="Krizsan K."/>
            <person name="Foldi C."/>
            <person name="Dima B."/>
            <person name="Sanchez-Garcia M."/>
            <person name="Sanchez-Ramirez S."/>
            <person name="Szollosi G.J."/>
            <person name="Szarkandi J.G."/>
            <person name="Papp V."/>
            <person name="Albert L."/>
            <person name="Andreopoulos W."/>
            <person name="Angelini C."/>
            <person name="Antonin V."/>
            <person name="Barry K.W."/>
            <person name="Bougher N.L."/>
            <person name="Buchanan P."/>
            <person name="Buyck B."/>
            <person name="Bense V."/>
            <person name="Catcheside P."/>
            <person name="Chovatia M."/>
            <person name="Cooper J."/>
            <person name="Damon W."/>
            <person name="Desjardin D."/>
            <person name="Finy P."/>
            <person name="Geml J."/>
            <person name="Haridas S."/>
            <person name="Hughes K."/>
            <person name="Justo A."/>
            <person name="Karasinski D."/>
            <person name="Kautmanova I."/>
            <person name="Kiss B."/>
            <person name="Kocsube S."/>
            <person name="Kotiranta H."/>
            <person name="LaButti K.M."/>
            <person name="Lechner B.E."/>
            <person name="Liimatainen K."/>
            <person name="Lipzen A."/>
            <person name="Lukacs Z."/>
            <person name="Mihaltcheva S."/>
            <person name="Morgado L.N."/>
            <person name="Niskanen T."/>
            <person name="Noordeloos M.E."/>
            <person name="Ohm R.A."/>
            <person name="Ortiz-Santana B."/>
            <person name="Ovrebo C."/>
            <person name="Racz N."/>
            <person name="Riley R."/>
            <person name="Savchenko A."/>
            <person name="Shiryaev A."/>
            <person name="Soop K."/>
            <person name="Spirin V."/>
            <person name="Szebenyi C."/>
            <person name="Tomsovsky M."/>
            <person name="Tulloss R.E."/>
            <person name="Uehling J."/>
            <person name="Grigoriev I.V."/>
            <person name="Vagvolgyi C."/>
            <person name="Papp T."/>
            <person name="Martin F.M."/>
            <person name="Miettinen O."/>
            <person name="Hibbett D.S."/>
            <person name="Nagy L.G."/>
        </authorList>
    </citation>
    <scope>NUCLEOTIDE SEQUENCE [LARGE SCALE GENOMIC DNA]</scope>
    <source>
        <strain evidence="2 3">FP101781</strain>
    </source>
</reference>
<comment type="caution">
    <text evidence="2">The sequence shown here is derived from an EMBL/GenBank/DDBJ whole genome shotgun (WGS) entry which is preliminary data.</text>
</comment>